<dbReference type="CDD" id="cd03213">
    <property type="entry name" value="ABCG_EPDR"/>
    <property type="match status" value="1"/>
</dbReference>
<keyword evidence="5 15" id="KW-0732">Signal</keyword>
<dbReference type="PROSITE" id="PS50026">
    <property type="entry name" value="EGF_3"/>
    <property type="match status" value="1"/>
</dbReference>
<dbReference type="PANTHER" id="PTHR48041">
    <property type="entry name" value="ABC TRANSPORTER G FAMILY MEMBER 28"/>
    <property type="match status" value="1"/>
</dbReference>
<dbReference type="InterPro" id="IPR043926">
    <property type="entry name" value="ABCG_dom"/>
</dbReference>
<dbReference type="GO" id="GO:0005789">
    <property type="term" value="C:endoplasmic reticulum membrane"/>
    <property type="evidence" value="ECO:0007669"/>
    <property type="project" value="UniProtKB-SubCell"/>
</dbReference>
<dbReference type="OrthoDB" id="66620at2759"/>
<feature type="disulfide bond" evidence="12">
    <location>
        <begin position="103"/>
        <end position="112"/>
    </location>
</feature>
<organism evidence="18 19">
    <name type="scientific">Geotrichum candidum</name>
    <name type="common">Oospora lactis</name>
    <name type="synonym">Dipodascus geotrichum</name>
    <dbReference type="NCBI Taxonomy" id="1173061"/>
    <lineage>
        <taxon>Eukaryota</taxon>
        <taxon>Fungi</taxon>
        <taxon>Dikarya</taxon>
        <taxon>Ascomycota</taxon>
        <taxon>Saccharomycotina</taxon>
        <taxon>Dipodascomycetes</taxon>
        <taxon>Dipodascales</taxon>
        <taxon>Dipodascaceae</taxon>
        <taxon>Geotrichum</taxon>
    </lineage>
</organism>
<keyword evidence="9 14" id="KW-1133">Transmembrane helix</keyword>
<comment type="caution">
    <text evidence="18">The sequence shown here is derived from an EMBL/GenBank/DDBJ whole genome shotgun (WGS) entry which is preliminary data.</text>
</comment>
<dbReference type="InterPro" id="IPR013525">
    <property type="entry name" value="ABC2_TM"/>
</dbReference>
<dbReference type="Gene3D" id="2.10.25.10">
    <property type="entry name" value="Laminin"/>
    <property type="match status" value="1"/>
</dbReference>
<feature type="transmembrane region" description="Helical" evidence="14">
    <location>
        <begin position="993"/>
        <end position="1016"/>
    </location>
</feature>
<dbReference type="InterPro" id="IPR002049">
    <property type="entry name" value="LE_dom"/>
</dbReference>
<evidence type="ECO:0000256" key="4">
    <source>
        <dbReference type="ARBA" id="ARBA00022692"/>
    </source>
</evidence>
<evidence type="ECO:0000313" key="18">
    <source>
        <dbReference type="EMBL" id="CDO54460.1"/>
    </source>
</evidence>
<evidence type="ECO:0000259" key="16">
    <source>
        <dbReference type="PROSITE" id="PS50026"/>
    </source>
</evidence>
<evidence type="ECO:0000256" key="8">
    <source>
        <dbReference type="ARBA" id="ARBA00022840"/>
    </source>
</evidence>
<dbReference type="PROSITE" id="PS50893">
    <property type="entry name" value="ABC_TRANSPORTER_2"/>
    <property type="match status" value="1"/>
</dbReference>
<evidence type="ECO:0000256" key="11">
    <source>
        <dbReference type="ARBA" id="ARBA00023180"/>
    </source>
</evidence>
<feature type="transmembrane region" description="Helical" evidence="14">
    <location>
        <begin position="907"/>
        <end position="927"/>
    </location>
</feature>
<keyword evidence="6" id="KW-0547">Nucleotide-binding</keyword>
<comment type="similarity">
    <text evidence="2">Belongs to the ABC transporter superfamily. ABCG family. Eye pigment precursor importer (TC 3.A.1.204) subfamily.</text>
</comment>
<dbReference type="Proteomes" id="UP000242525">
    <property type="component" value="Unassembled WGS sequence"/>
</dbReference>
<proteinExistence type="inferred from homology"/>
<dbReference type="STRING" id="1173061.A0A0J9XB96"/>
<comment type="subcellular location">
    <subcellularLocation>
        <location evidence="1">Endoplasmic reticulum membrane</location>
        <topology evidence="1">Multi-pass membrane protein</topology>
    </subcellularLocation>
</comment>
<feature type="transmembrane region" description="Helical" evidence="14">
    <location>
        <begin position="306"/>
        <end position="328"/>
    </location>
</feature>
<evidence type="ECO:0000256" key="1">
    <source>
        <dbReference type="ARBA" id="ARBA00004477"/>
    </source>
</evidence>
<keyword evidence="8" id="KW-0067">ATP-binding</keyword>
<comment type="caution">
    <text evidence="12">Lacks conserved residue(s) required for the propagation of feature annotation.</text>
</comment>
<evidence type="ECO:0000256" key="7">
    <source>
        <dbReference type="ARBA" id="ARBA00022824"/>
    </source>
</evidence>
<evidence type="ECO:0000256" key="14">
    <source>
        <dbReference type="SAM" id="Phobius"/>
    </source>
</evidence>
<keyword evidence="3" id="KW-0813">Transport</keyword>
<feature type="region of interest" description="Disordered" evidence="13">
    <location>
        <begin position="621"/>
        <end position="663"/>
    </location>
</feature>
<evidence type="ECO:0000256" key="5">
    <source>
        <dbReference type="ARBA" id="ARBA00022729"/>
    </source>
</evidence>
<feature type="transmembrane region" description="Helical" evidence="14">
    <location>
        <begin position="799"/>
        <end position="820"/>
    </location>
</feature>
<dbReference type="EMBL" id="CCBN010000007">
    <property type="protein sequence ID" value="CDO54460.1"/>
    <property type="molecule type" value="Genomic_DNA"/>
</dbReference>
<dbReference type="Pfam" id="PF19055">
    <property type="entry name" value="ABC2_membrane_7"/>
    <property type="match status" value="1"/>
</dbReference>
<dbReference type="Gene3D" id="3.40.50.300">
    <property type="entry name" value="P-loop containing nucleotide triphosphate hydrolases"/>
    <property type="match status" value="1"/>
</dbReference>
<dbReference type="GO" id="GO:0005524">
    <property type="term" value="F:ATP binding"/>
    <property type="evidence" value="ECO:0007669"/>
    <property type="project" value="UniProtKB-KW"/>
</dbReference>
<dbReference type="InterPro" id="IPR000742">
    <property type="entry name" value="EGF"/>
</dbReference>
<dbReference type="InterPro" id="IPR027417">
    <property type="entry name" value="P-loop_NTPase"/>
</dbReference>
<evidence type="ECO:0000256" key="12">
    <source>
        <dbReference type="PROSITE-ProRule" id="PRU00076"/>
    </source>
</evidence>
<feature type="transmembrane region" description="Helical" evidence="14">
    <location>
        <begin position="877"/>
        <end position="900"/>
    </location>
</feature>
<feature type="signal peptide" evidence="15">
    <location>
        <begin position="1"/>
        <end position="19"/>
    </location>
</feature>
<feature type="transmembrane region" description="Helical" evidence="14">
    <location>
        <begin position="764"/>
        <end position="787"/>
    </location>
</feature>
<dbReference type="Pfam" id="PF01061">
    <property type="entry name" value="ABC2_membrane"/>
    <property type="match status" value="1"/>
</dbReference>
<keyword evidence="12" id="KW-0245">EGF-like domain</keyword>
<dbReference type="PROSITE" id="PS00211">
    <property type="entry name" value="ABC_TRANSPORTER_1"/>
    <property type="match status" value="1"/>
</dbReference>
<dbReference type="InterPro" id="IPR003439">
    <property type="entry name" value="ABC_transporter-like_ATP-bd"/>
</dbReference>
<dbReference type="SMART" id="SM00382">
    <property type="entry name" value="AAA"/>
    <property type="match status" value="1"/>
</dbReference>
<evidence type="ECO:0000256" key="15">
    <source>
        <dbReference type="SAM" id="SignalP"/>
    </source>
</evidence>
<feature type="chain" id="PRO_5005325731" evidence="15">
    <location>
        <begin position="20"/>
        <end position="1019"/>
    </location>
</feature>
<feature type="disulfide bond" evidence="12">
    <location>
        <begin position="84"/>
        <end position="101"/>
    </location>
</feature>
<evidence type="ECO:0000256" key="10">
    <source>
        <dbReference type="ARBA" id="ARBA00023136"/>
    </source>
</evidence>
<dbReference type="GO" id="GO:0016887">
    <property type="term" value="F:ATP hydrolysis activity"/>
    <property type="evidence" value="ECO:0007669"/>
    <property type="project" value="InterPro"/>
</dbReference>
<dbReference type="PROSITE" id="PS00022">
    <property type="entry name" value="EGF_1"/>
    <property type="match status" value="1"/>
</dbReference>
<evidence type="ECO:0000256" key="9">
    <source>
        <dbReference type="ARBA" id="ARBA00022989"/>
    </source>
</evidence>
<dbReference type="InterPro" id="IPR017871">
    <property type="entry name" value="ABC_transporter-like_CS"/>
</dbReference>
<keyword evidence="4 14" id="KW-0812">Transmembrane</keyword>
<sequence length="1019" mass="112468">MARIRWIPLVFSLISLVSASAGDFDNFQLDYGLTAVDKEKDCPPCFNCMLPAFSCKQFAQCNEYNGRCDCPPGFGGDDCSEPVCGGLSDGINRPIRNGTTCDCSDGWSGINCNMCTTDESCDAFMPDGLKGTCYKGGVLVKKNHQMCNVTNRKILDILNGKIPQVTFSCNATEATCNFQFWVDQRESFFCGLDSCEFDTEYKGSTNITNYHCANAHCKCVPDRMLCGEKGSIDISDFLTETIKGPGDFQCDLKKGSCKFSEPSMNDLIKSVFGDPSISLDCDSSECLHYTELPGHQPPSKTIHKSFIIGSSVGVILLLLGGLFAYKFLISLTQEKFNSIQLPFDDTNNKLMIEHTPSSLEFTDISYRDNHKQILDGVMGSVAPGQILAIMGGSGAGKTTLLDILARKSKRGVTRGKITVNGKEISDKHYKQVVGFVDQDDYLMPTLTVYETIVTSALLRLPKSMPDDAKKLRALETMSELGILGIKDQLIGNETNRGISGGEKRRVAIACELVTSPSILFLDEPTSGLDSYNAYNVIESLVRLARDFKRTVVFTIHQPRSNIVALFDKLILLAQGKLVYSGPQVEAPQFFSELGFSCPKGFNVADFLVDLTMKAARRSGSIGGSAINDSEDDTADQFARTEESSSNSVLLHSGLPRANSQNSQDIDTTTEWLHYASHRDEGMLPNTHSQSTPLTLRDLVESYSSSALAESIHQSILSTRVNVDDNSSNSSDEVEEFKGRDRISTFKQVSILSKRTFKNLYRNPMLLLTHYVIAILLALFCGMIYFNISDDISGFQNRIGLFFFLLALFGFSTLTTLGLFAEERIIFVRERANGYYRPIAYYISKVLFDIIPLRVFPPIVLGLIIYPLVGLSFESGAFWKFLVILVLFNLTAAATCLLIGIIIQDTGVANLVGCLVMLFSLLFAGLFLNHDSMPKGTVWIQYLSIFHYAYEALIVNEVKYLTLTERKFGLSIEVPGATILSTFGFDSGALTQDLLGLVVIFLTFLVGGYVAMHVLLVERR</sequence>
<evidence type="ECO:0000256" key="3">
    <source>
        <dbReference type="ARBA" id="ARBA00022448"/>
    </source>
</evidence>
<dbReference type="SUPFAM" id="SSF52540">
    <property type="entry name" value="P-loop containing nucleoside triphosphate hydrolases"/>
    <property type="match status" value="1"/>
</dbReference>
<gene>
    <name evidence="18" type="ORF">BN980_GECA07s05158g</name>
</gene>
<keyword evidence="7" id="KW-0256">Endoplasmic reticulum</keyword>
<evidence type="ECO:0000256" key="13">
    <source>
        <dbReference type="SAM" id="MobiDB-lite"/>
    </source>
</evidence>
<evidence type="ECO:0000259" key="17">
    <source>
        <dbReference type="PROSITE" id="PS50893"/>
    </source>
</evidence>
<name>A0A0J9XB96_GEOCN</name>
<evidence type="ECO:0000256" key="6">
    <source>
        <dbReference type="ARBA" id="ARBA00022741"/>
    </source>
</evidence>
<keyword evidence="10 14" id="KW-0472">Membrane</keyword>
<evidence type="ECO:0000256" key="2">
    <source>
        <dbReference type="ARBA" id="ARBA00005814"/>
    </source>
</evidence>
<feature type="domain" description="EGF-like" evidence="16">
    <location>
        <begin position="75"/>
        <end position="113"/>
    </location>
</feature>
<evidence type="ECO:0000313" key="19">
    <source>
        <dbReference type="Proteomes" id="UP000242525"/>
    </source>
</evidence>
<dbReference type="FunFam" id="3.40.50.300:FF:000702">
    <property type="entry name" value="ABC transporter (Adp1)"/>
    <property type="match status" value="1"/>
</dbReference>
<dbReference type="PANTHER" id="PTHR48041:SF2">
    <property type="entry name" value="ATP-DEPENDENT PERMEASE-RELATED"/>
    <property type="match status" value="1"/>
</dbReference>
<dbReference type="Pfam" id="PF00005">
    <property type="entry name" value="ABC_tran"/>
    <property type="match status" value="1"/>
</dbReference>
<keyword evidence="19" id="KW-1185">Reference proteome</keyword>
<dbReference type="InterPro" id="IPR050352">
    <property type="entry name" value="ABCG_transporters"/>
</dbReference>
<dbReference type="AlphaFoldDB" id="A0A0J9XB96"/>
<feature type="transmembrane region" description="Helical" evidence="14">
    <location>
        <begin position="841"/>
        <end position="865"/>
    </location>
</feature>
<accession>A0A0J9XB96</accession>
<dbReference type="GO" id="GO:0140359">
    <property type="term" value="F:ABC-type transporter activity"/>
    <property type="evidence" value="ECO:0007669"/>
    <property type="project" value="InterPro"/>
</dbReference>
<keyword evidence="11" id="KW-0325">Glycoprotein</keyword>
<reference evidence="18" key="1">
    <citation type="submission" date="2014-03" db="EMBL/GenBank/DDBJ databases">
        <authorList>
            <person name="Casaregola S."/>
        </authorList>
    </citation>
    <scope>NUCLEOTIDE SEQUENCE [LARGE SCALE GENOMIC DNA]</scope>
    <source>
        <strain evidence="18">CLIB 918</strain>
    </source>
</reference>
<feature type="domain" description="ABC transporter" evidence="17">
    <location>
        <begin position="359"/>
        <end position="599"/>
    </location>
</feature>
<dbReference type="CDD" id="cd00055">
    <property type="entry name" value="EGF_Lam"/>
    <property type="match status" value="1"/>
</dbReference>
<dbReference type="InterPro" id="IPR003593">
    <property type="entry name" value="AAA+_ATPase"/>
</dbReference>
<keyword evidence="12" id="KW-1015">Disulfide bond</keyword>
<protein>
    <submittedName>
        <fullName evidence="18">Similar to Saccharomyces cerevisiae YCR011C ADP1 Putative ATP-dependent permease of the ABC transporter family of proteins</fullName>
    </submittedName>
</protein>